<sequence length="577" mass="65347">MDTALSVRKQALVSLSSLVTDLPHCAMLHELWLDGVLPMVMDKEASAQEKVISTLESIILDNIAPFNSQQAPRQRFVWELLSLVAEEDRMDLRRYVRRATELWAKQGKLGGALVRAVCSHTAHLPHQKAAWTLLAEMSQYVASYLDTNFVYDNWKQHSSVVSMETMAPLVQILTVIGNAAKNLAKVAREDMRDEIVSMLETFKVPPVVIQAAITTLSQICESLTRSREGYQAAVDNWCVPLLKKCELYLTSLIEDNSQSSLSEGGREIDEKEATCYLFAVGELCRLSPAHTSSHLTLVVHSLLLATREGDGEKPSFRSLSSQSSQLSGLTNLSFSPSLRALSYLTLGKLCLQDEELTKQVIPQLVRELQTSPHAATRNNVMVVLCDLAVRYSVKVDPHIPSIAVCLRDESLLVRRQTLTLLASLIQEDYIKWKGALFFRFISTLLDEELRVFAEFCLVHILLARNPNMFFQHFVECVFHFNGYEKHRVYNRFRQTERERELFSLKGSKHRDQRVRLYSFLLSHMTDPHRFQLTAKLCQEVLGGVVDKVIQLDESSIPVLQDTLAILTSKEIKLSSLR</sequence>
<reference evidence="8" key="1">
    <citation type="submission" date="2023-03" db="EMBL/GenBank/DDBJ databases">
        <authorList>
            <person name="Steffen K."/>
            <person name="Cardenas P."/>
        </authorList>
    </citation>
    <scope>NUCLEOTIDE SEQUENCE</scope>
</reference>
<dbReference type="GO" id="GO:0005634">
    <property type="term" value="C:nucleus"/>
    <property type="evidence" value="ECO:0007669"/>
    <property type="project" value="UniProtKB-SubCell"/>
</dbReference>
<feature type="domain" description="Condensin complex subunit 1 C-terminal" evidence="7">
    <location>
        <begin position="377"/>
        <end position="540"/>
    </location>
</feature>
<dbReference type="EMBL" id="CASHTH010003209">
    <property type="protein sequence ID" value="CAI8041781.1"/>
    <property type="molecule type" value="Genomic_DNA"/>
</dbReference>
<proteinExistence type="predicted"/>
<gene>
    <name evidence="8" type="ORF">GBAR_LOCUS23181</name>
</gene>
<dbReference type="GO" id="GO:0007076">
    <property type="term" value="P:mitotic chromosome condensation"/>
    <property type="evidence" value="ECO:0007669"/>
    <property type="project" value="InterPro"/>
</dbReference>
<evidence type="ECO:0000259" key="7">
    <source>
        <dbReference type="Pfam" id="PF12717"/>
    </source>
</evidence>
<feature type="non-terminal residue" evidence="8">
    <location>
        <position position="1"/>
    </location>
</feature>
<name>A0AA35T7I2_GEOBA</name>
<comment type="subcellular location">
    <subcellularLocation>
        <location evidence="1">Nucleus</location>
    </subcellularLocation>
</comment>
<dbReference type="Gene3D" id="1.25.10.10">
    <property type="entry name" value="Leucine-rich Repeat Variant"/>
    <property type="match status" value="1"/>
</dbReference>
<dbReference type="Pfam" id="PF12717">
    <property type="entry name" value="Cnd1"/>
    <property type="match status" value="1"/>
</dbReference>
<dbReference type="AlphaFoldDB" id="A0AA35T7I2"/>
<dbReference type="InterPro" id="IPR016024">
    <property type="entry name" value="ARM-type_fold"/>
</dbReference>
<evidence type="ECO:0000313" key="9">
    <source>
        <dbReference type="Proteomes" id="UP001174909"/>
    </source>
</evidence>
<dbReference type="GO" id="GO:0042393">
    <property type="term" value="F:histone binding"/>
    <property type="evidence" value="ECO:0007669"/>
    <property type="project" value="TreeGrafter"/>
</dbReference>
<keyword evidence="3" id="KW-0498">Mitosis</keyword>
<dbReference type="InterPro" id="IPR011989">
    <property type="entry name" value="ARM-like"/>
</dbReference>
<dbReference type="GO" id="GO:0000796">
    <property type="term" value="C:condensin complex"/>
    <property type="evidence" value="ECO:0007669"/>
    <property type="project" value="TreeGrafter"/>
</dbReference>
<keyword evidence="2" id="KW-0132">Cell division</keyword>
<dbReference type="InterPro" id="IPR032682">
    <property type="entry name" value="Cnd1_C"/>
</dbReference>
<dbReference type="PANTHER" id="PTHR14222">
    <property type="entry name" value="CONDENSIN"/>
    <property type="match status" value="1"/>
</dbReference>
<evidence type="ECO:0000256" key="2">
    <source>
        <dbReference type="ARBA" id="ARBA00022618"/>
    </source>
</evidence>
<dbReference type="GO" id="GO:0000779">
    <property type="term" value="C:condensed chromosome, centromeric region"/>
    <property type="evidence" value="ECO:0007669"/>
    <property type="project" value="TreeGrafter"/>
</dbReference>
<keyword evidence="6" id="KW-0131">Cell cycle</keyword>
<dbReference type="GO" id="GO:0010032">
    <property type="term" value="P:meiotic chromosome condensation"/>
    <property type="evidence" value="ECO:0007669"/>
    <property type="project" value="TreeGrafter"/>
</dbReference>
<evidence type="ECO:0000256" key="3">
    <source>
        <dbReference type="ARBA" id="ARBA00022776"/>
    </source>
</evidence>
<protein>
    <submittedName>
        <fullName evidence="8">Condensin-2 complex subunit D3</fullName>
    </submittedName>
</protein>
<keyword evidence="4" id="KW-0226">DNA condensation</keyword>
<evidence type="ECO:0000313" key="8">
    <source>
        <dbReference type="EMBL" id="CAI8041781.1"/>
    </source>
</evidence>
<evidence type="ECO:0000256" key="1">
    <source>
        <dbReference type="ARBA" id="ARBA00004123"/>
    </source>
</evidence>
<dbReference type="InterPro" id="IPR026971">
    <property type="entry name" value="CND1/NCAPD3"/>
</dbReference>
<keyword evidence="5" id="KW-0539">Nucleus</keyword>
<evidence type="ECO:0000256" key="4">
    <source>
        <dbReference type="ARBA" id="ARBA00023067"/>
    </source>
</evidence>
<comment type="caution">
    <text evidence="8">The sequence shown here is derived from an EMBL/GenBank/DDBJ whole genome shotgun (WGS) entry which is preliminary data.</text>
</comment>
<dbReference type="SUPFAM" id="SSF48371">
    <property type="entry name" value="ARM repeat"/>
    <property type="match status" value="1"/>
</dbReference>
<keyword evidence="9" id="KW-1185">Reference proteome</keyword>
<evidence type="ECO:0000256" key="6">
    <source>
        <dbReference type="ARBA" id="ARBA00023306"/>
    </source>
</evidence>
<dbReference type="PANTHER" id="PTHR14222:SF1">
    <property type="entry name" value="CONDENSIN-2 COMPLEX SUBUNIT D3"/>
    <property type="match status" value="1"/>
</dbReference>
<dbReference type="GO" id="GO:0051301">
    <property type="term" value="P:cell division"/>
    <property type="evidence" value="ECO:0007669"/>
    <property type="project" value="UniProtKB-KW"/>
</dbReference>
<evidence type="ECO:0000256" key="5">
    <source>
        <dbReference type="ARBA" id="ARBA00023242"/>
    </source>
</evidence>
<dbReference type="Proteomes" id="UP001174909">
    <property type="component" value="Unassembled WGS sequence"/>
</dbReference>
<accession>A0AA35T7I2</accession>
<organism evidence="8 9">
    <name type="scientific">Geodia barretti</name>
    <name type="common">Barrett's horny sponge</name>
    <dbReference type="NCBI Taxonomy" id="519541"/>
    <lineage>
        <taxon>Eukaryota</taxon>
        <taxon>Metazoa</taxon>
        <taxon>Porifera</taxon>
        <taxon>Demospongiae</taxon>
        <taxon>Heteroscleromorpha</taxon>
        <taxon>Tetractinellida</taxon>
        <taxon>Astrophorina</taxon>
        <taxon>Geodiidae</taxon>
        <taxon>Geodia</taxon>
    </lineage>
</organism>